<proteinExistence type="predicted"/>
<reference evidence="1" key="1">
    <citation type="submission" date="2022-03" db="EMBL/GenBank/DDBJ databases">
        <authorList>
            <person name="Martin H S."/>
        </authorList>
    </citation>
    <scope>NUCLEOTIDE SEQUENCE</scope>
</reference>
<accession>A0ABN8HUY3</accession>
<feature type="non-terminal residue" evidence="1">
    <location>
        <position position="244"/>
    </location>
</feature>
<gene>
    <name evidence="1" type="ORF">IPOD504_LOCUS943</name>
</gene>
<evidence type="ECO:0000313" key="2">
    <source>
        <dbReference type="Proteomes" id="UP000837857"/>
    </source>
</evidence>
<organism evidence="1 2">
    <name type="scientific">Iphiclides podalirius</name>
    <name type="common">scarce swallowtail</name>
    <dbReference type="NCBI Taxonomy" id="110791"/>
    <lineage>
        <taxon>Eukaryota</taxon>
        <taxon>Metazoa</taxon>
        <taxon>Ecdysozoa</taxon>
        <taxon>Arthropoda</taxon>
        <taxon>Hexapoda</taxon>
        <taxon>Insecta</taxon>
        <taxon>Pterygota</taxon>
        <taxon>Neoptera</taxon>
        <taxon>Endopterygota</taxon>
        <taxon>Lepidoptera</taxon>
        <taxon>Glossata</taxon>
        <taxon>Ditrysia</taxon>
        <taxon>Papilionoidea</taxon>
        <taxon>Papilionidae</taxon>
        <taxon>Papilioninae</taxon>
        <taxon>Iphiclides</taxon>
    </lineage>
</organism>
<protein>
    <submittedName>
        <fullName evidence="1">Uncharacterized protein</fullName>
    </submittedName>
</protein>
<evidence type="ECO:0000313" key="1">
    <source>
        <dbReference type="EMBL" id="CAH2036936.1"/>
    </source>
</evidence>
<name>A0ABN8HUY3_9NEOP</name>
<dbReference type="EMBL" id="OW152822">
    <property type="protein sequence ID" value="CAH2036936.1"/>
    <property type="molecule type" value="Genomic_DNA"/>
</dbReference>
<keyword evidence="2" id="KW-1185">Reference proteome</keyword>
<dbReference type="Proteomes" id="UP000837857">
    <property type="component" value="Chromosome 10"/>
</dbReference>
<sequence length="244" mass="27276">MTVDRAGRPPAPRRASSTYRSYDELGVIDRGRPLRYRHGGIEDLTGLEQPRAYRTYDPQDLDNITVISSEEIPKPKRKTMEGLTSGFKRTFSVRSRRDEPEAIPMESFNGTGEETFATVRGAPFGRRRSLSRDRGFSLLARSSSEGDVRMNLPRAPPANPTPRLHRCLRALGGSWKNLLLRESPGLVALITNNSIIQGHRPLNTLSGTLRLTQLISSRNKCVNVAHSRQESGYAFSLLFRLNGS</sequence>